<dbReference type="SUPFAM" id="SSF63411">
    <property type="entry name" value="LuxS/MPP-like metallohydrolase"/>
    <property type="match status" value="4"/>
</dbReference>
<protein>
    <submittedName>
        <fullName evidence="5">M16 family metallopeptidase</fullName>
    </submittedName>
</protein>
<dbReference type="PANTHER" id="PTHR11851:SF49">
    <property type="entry name" value="MITOCHONDRIAL-PROCESSING PEPTIDASE SUBUNIT ALPHA"/>
    <property type="match status" value="1"/>
</dbReference>
<dbReference type="InterPro" id="IPR007863">
    <property type="entry name" value="Peptidase_M16_C"/>
</dbReference>
<gene>
    <name evidence="5" type="ORF">ACFFK8_09495</name>
</gene>
<comment type="caution">
    <text evidence="5">The sequence shown here is derived from an EMBL/GenBank/DDBJ whole genome shotgun (WGS) entry which is preliminary data.</text>
</comment>
<dbReference type="Gene3D" id="3.30.830.10">
    <property type="entry name" value="Metalloenzyme, LuxS/M16 peptidase-like"/>
    <property type="match status" value="4"/>
</dbReference>
<evidence type="ECO:0000313" key="5">
    <source>
        <dbReference type="EMBL" id="MFB9898014.1"/>
    </source>
</evidence>
<dbReference type="RefSeq" id="WP_027952200.1">
    <property type="nucleotide sequence ID" value="NZ_JADU01000012.1"/>
</dbReference>
<dbReference type="EMBL" id="JBHLZF010000002">
    <property type="protein sequence ID" value="MFB9898014.1"/>
    <property type="molecule type" value="Genomic_DNA"/>
</dbReference>
<evidence type="ECO:0000256" key="2">
    <source>
        <dbReference type="SAM" id="SignalP"/>
    </source>
</evidence>
<feature type="domain" description="Peptidase M16 C-terminal" evidence="4">
    <location>
        <begin position="239"/>
        <end position="410"/>
    </location>
</feature>
<dbReference type="Proteomes" id="UP001589688">
    <property type="component" value="Unassembled WGS sequence"/>
</dbReference>
<keyword evidence="6" id="KW-1185">Reference proteome</keyword>
<dbReference type="InterPro" id="IPR050361">
    <property type="entry name" value="MPP/UQCRC_Complex"/>
</dbReference>
<dbReference type="Pfam" id="PF00675">
    <property type="entry name" value="Peptidase_M16"/>
    <property type="match status" value="1"/>
</dbReference>
<dbReference type="InterPro" id="IPR011765">
    <property type="entry name" value="Pept_M16_N"/>
</dbReference>
<feature type="chain" id="PRO_5047459426" evidence="2">
    <location>
        <begin position="20"/>
        <end position="959"/>
    </location>
</feature>
<sequence>MKRLFLLLCILLVAASFRAETPLQVKTLRLSNGFTVWLNEDHAQPRVFGAVVVKAGAKDCPNTGIAHYFEHLLFKGTDRIGTVDYAAEKPWLDSISAQYDLLAGTTDPTARMKIQRHINELSVRAAEYAIPNEFESLISMYGGTGLNAYTSFDETVYHNSFAPQYLAQWCELNSERLIHPVFRLFQGELETVYEEKNMYADQMVVQAAEAAQREALAGTPYAYPIIGSTENLKNPRLSEMRKFYDQYYVAGNMGLILCGDIRTDDVVGLLERTFGRIRAGEAPRTAAASVGSWRGRRELRLKLPVPLVKARGYGFKAPSEHSADYLPFKVMMSMLSNDTQTGLLDSLTHENRIMEGMAGGYDFKDFSIFGFGFVPNLPFGSAKRADRLCWEQVDKLRRGAFSDDVLQAEKLSLVRAQELDLETIGSRSKAMINAFSHGLQWDDVLAEREKIDKVTREDVARVARTYLNDDSLRVKKVFGHYAKERISQPGYRPVTPPNAGKRSAYAEQMARMPTVQTGPKFLDVECDASHRQLRPLVNLYQVKNPTNDIFSLQLIYRKGSRSDSRLEAMAGYLERIGTERHTKQQLGREMQRLGASLEFSVEPQQVMLTLTGFDSNWLPSVKLLREFLTRPKADKRKYAELVKAVRLEEKTFLKDNTHVADAVYGMAESGDSSEYLMRWPARELKRMSAGQLVEVFKDLQRQQLDVVYSGRLAETEVAAAVSEYVPIGEVSRKWEYKPVSVRSYGSPVVYIYDNPKARQTIVGTYQTVSPLGTADQRARFMLWSNYFGGGMSSVLFQDIREFRAYAYYARGWGQMSDLLQAPAYPCAYFTRMGTQADKTMRALGVLDSLFGAMPLREANVAAAKQHMVNVVNNGYPSFRQVGWSVANCRLAGYTDDPARAVVGALGNLGMAEIARFYEDEIQKCPRVTMIVGDKRKLDMAQIRKLGKVIELHAKDVYRR</sequence>
<dbReference type="PANTHER" id="PTHR11851">
    <property type="entry name" value="METALLOPROTEASE"/>
    <property type="match status" value="1"/>
</dbReference>
<keyword evidence="2" id="KW-0732">Signal</keyword>
<proteinExistence type="inferred from homology"/>
<feature type="signal peptide" evidence="2">
    <location>
        <begin position="1"/>
        <end position="19"/>
    </location>
</feature>
<name>A0ABV5ZN40_9BACT</name>
<dbReference type="Pfam" id="PF05193">
    <property type="entry name" value="Peptidase_M16_C"/>
    <property type="match status" value="1"/>
</dbReference>
<evidence type="ECO:0000313" key="6">
    <source>
        <dbReference type="Proteomes" id="UP001589688"/>
    </source>
</evidence>
<reference evidence="5 6" key="1">
    <citation type="submission" date="2024-09" db="EMBL/GenBank/DDBJ databases">
        <authorList>
            <person name="Sun Q."/>
            <person name="Mori K."/>
        </authorList>
    </citation>
    <scope>NUCLEOTIDE SEQUENCE [LARGE SCALE GENOMIC DNA]</scope>
    <source>
        <strain evidence="5 6">ATCC 51272</strain>
    </source>
</reference>
<comment type="similarity">
    <text evidence="1">Belongs to the peptidase M16 family.</text>
</comment>
<evidence type="ECO:0000256" key="1">
    <source>
        <dbReference type="ARBA" id="ARBA00007261"/>
    </source>
</evidence>
<feature type="domain" description="Peptidase M16 N-terminal" evidence="3">
    <location>
        <begin position="132"/>
        <end position="227"/>
    </location>
</feature>
<evidence type="ECO:0000259" key="4">
    <source>
        <dbReference type="Pfam" id="PF05193"/>
    </source>
</evidence>
<accession>A0ABV5ZN40</accession>
<dbReference type="InterPro" id="IPR011249">
    <property type="entry name" value="Metalloenz_LuxS/M16"/>
</dbReference>
<organism evidence="5 6">
    <name type="scientific">Hallella seregens ATCC 51272</name>
    <dbReference type="NCBI Taxonomy" id="1336250"/>
    <lineage>
        <taxon>Bacteria</taxon>
        <taxon>Pseudomonadati</taxon>
        <taxon>Bacteroidota</taxon>
        <taxon>Bacteroidia</taxon>
        <taxon>Bacteroidales</taxon>
        <taxon>Prevotellaceae</taxon>
        <taxon>Hallella</taxon>
    </lineage>
</organism>
<evidence type="ECO:0000259" key="3">
    <source>
        <dbReference type="Pfam" id="PF00675"/>
    </source>
</evidence>